<dbReference type="InterPro" id="IPR009081">
    <property type="entry name" value="PP-bd_ACP"/>
</dbReference>
<dbReference type="GO" id="GO:0043041">
    <property type="term" value="P:amino acid activation for nonribosomal peptide biosynthetic process"/>
    <property type="evidence" value="ECO:0007669"/>
    <property type="project" value="TreeGrafter"/>
</dbReference>
<dbReference type="Pfam" id="PF00550">
    <property type="entry name" value="PP-binding"/>
    <property type="match status" value="1"/>
</dbReference>
<dbReference type="AlphaFoldDB" id="A0A2X1UUK5"/>
<dbReference type="Gene3D" id="3.30.559.30">
    <property type="entry name" value="Nonribosomal peptide synthetase, condensation domain"/>
    <property type="match status" value="1"/>
</dbReference>
<dbReference type="Pfam" id="PF00668">
    <property type="entry name" value="Condensation"/>
    <property type="match status" value="1"/>
</dbReference>
<gene>
    <name evidence="1" type="primary">dhbF_1</name>
    <name evidence="1" type="ORF">NCTC11009_01318</name>
</gene>
<proteinExistence type="predicted"/>
<dbReference type="KEGG" id="our:CEQ07_03515"/>
<evidence type="ECO:0000313" key="1">
    <source>
        <dbReference type="EMBL" id="SPY08101.1"/>
    </source>
</evidence>
<dbReference type="EMBL" id="UATH01000001">
    <property type="protein sequence ID" value="SPY08101.1"/>
    <property type="molecule type" value="Genomic_DNA"/>
</dbReference>
<accession>A0A2X1UUK5</accession>
<reference evidence="1 2" key="1">
    <citation type="submission" date="2018-06" db="EMBL/GenBank/DDBJ databases">
        <authorList>
            <consortium name="Pathogen Informatics"/>
            <person name="Doyle S."/>
        </authorList>
    </citation>
    <scope>NUCLEOTIDE SEQUENCE [LARGE SCALE GENOMIC DNA]</scope>
    <source>
        <strain evidence="1 2">NCTC11009</strain>
    </source>
</reference>
<dbReference type="PANTHER" id="PTHR45527:SF1">
    <property type="entry name" value="FATTY ACID SYNTHASE"/>
    <property type="match status" value="1"/>
</dbReference>
<dbReference type="InterPro" id="IPR036736">
    <property type="entry name" value="ACP-like_sf"/>
</dbReference>
<dbReference type="RefSeq" id="WP_052043583.1">
    <property type="nucleotide sequence ID" value="NZ_CAMQFR010000004.1"/>
</dbReference>
<dbReference type="GO" id="GO:0031177">
    <property type="term" value="F:phosphopantetheine binding"/>
    <property type="evidence" value="ECO:0007669"/>
    <property type="project" value="TreeGrafter"/>
</dbReference>
<dbReference type="GO" id="GO:0003824">
    <property type="term" value="F:catalytic activity"/>
    <property type="evidence" value="ECO:0007669"/>
    <property type="project" value="InterPro"/>
</dbReference>
<dbReference type="GO" id="GO:0044550">
    <property type="term" value="P:secondary metabolite biosynthetic process"/>
    <property type="evidence" value="ECO:0007669"/>
    <property type="project" value="TreeGrafter"/>
</dbReference>
<protein>
    <submittedName>
        <fullName evidence="1">Dimodular nonribosomal peptide synthase</fullName>
    </submittedName>
</protein>
<dbReference type="Gene3D" id="3.30.559.10">
    <property type="entry name" value="Chloramphenicol acetyltransferase-like domain"/>
    <property type="match status" value="1"/>
</dbReference>
<dbReference type="InterPro" id="IPR023213">
    <property type="entry name" value="CAT-like_dom_sf"/>
</dbReference>
<organism evidence="1 2">
    <name type="scientific">Oligella urethralis</name>
    <dbReference type="NCBI Taxonomy" id="90245"/>
    <lineage>
        <taxon>Bacteria</taxon>
        <taxon>Pseudomonadati</taxon>
        <taxon>Pseudomonadota</taxon>
        <taxon>Betaproteobacteria</taxon>
        <taxon>Burkholderiales</taxon>
        <taxon>Alcaligenaceae</taxon>
        <taxon>Oligella</taxon>
    </lineage>
</organism>
<name>A0A2X1UUK5_9BURK</name>
<dbReference type="SUPFAM" id="SSF47336">
    <property type="entry name" value="ACP-like"/>
    <property type="match status" value="1"/>
</dbReference>
<dbReference type="Gene3D" id="1.10.1200.10">
    <property type="entry name" value="ACP-like"/>
    <property type="match status" value="1"/>
</dbReference>
<dbReference type="InterPro" id="IPR001242">
    <property type="entry name" value="Condensation_dom"/>
</dbReference>
<dbReference type="GO" id="GO:0005737">
    <property type="term" value="C:cytoplasm"/>
    <property type="evidence" value="ECO:0007669"/>
    <property type="project" value="TreeGrafter"/>
</dbReference>
<dbReference type="PROSITE" id="PS50075">
    <property type="entry name" value="CARRIER"/>
    <property type="match status" value="1"/>
</dbReference>
<sequence>MTILKQKILITTEATSEEERVWLQSFHNQKNNYIKIFEHHFRSQFSLERVREILWEAAKELSEYNFRYQLSDEGILERHLISDLEKEDFFVAEESLGDEYIWDLEAQPPFKIYISGLQHEENCFFLRGWIHRILSQEDIEGKLLNSFHKLLNVEEPQISFAENLTYDDIENKSAQHILNVFQRILGVPSLKLDDNFFDCGGHSLLAIRAIAECRDNYGILIDFNHFFQAPTARKIAKLAVYDSAISDVETCTDVRVEEHLKAPLTFVQDFLWSAYKAFDWSHIYNLPFAVRFEKHVNEAVFKVAFEDVLTRHEGLRTKFIVDNNGCVMQHVIPMNELDEYKWFWHSEESREVSLRDEATYCFDLRRELPFRIRFIDDAKSQKQVLSFLVHHMVIDEWSLNTIMDDLKVAYKSRLNNKKTEWAQPATSIIEYALHQRVNPLKPEHRDYWRKNLSGVSTGLEIPKSALSQGAGVNMTEADSVSVPLATDLYSSLLLLAKRHSGSVFTMLYSAVVMTLFKAGHKKDLVVGTSASGRFEKKYMDTVGYFTTMVAHRIPFMREASVSDFLIEVSKTIASSMPYADVPINVIQSDLGLADLEGLLFDVYIHIHSHNSLNGFLLDGADGEILYQQVPPIKDTSMFALHYEFMDNVNALGQHELTLLLTYQKNMFTSATIEQLVKDFLLNIQLLRTQGGQIEEPLASWC</sequence>
<dbReference type="Proteomes" id="UP000250242">
    <property type="component" value="Unassembled WGS sequence"/>
</dbReference>
<evidence type="ECO:0000313" key="2">
    <source>
        <dbReference type="Proteomes" id="UP000250242"/>
    </source>
</evidence>
<dbReference type="PANTHER" id="PTHR45527">
    <property type="entry name" value="NONRIBOSOMAL PEPTIDE SYNTHETASE"/>
    <property type="match status" value="1"/>
</dbReference>
<dbReference type="SUPFAM" id="SSF52777">
    <property type="entry name" value="CoA-dependent acyltransferases"/>
    <property type="match status" value="2"/>
</dbReference>